<dbReference type="GO" id="GO:0035556">
    <property type="term" value="P:intracellular signal transduction"/>
    <property type="evidence" value="ECO:0007669"/>
    <property type="project" value="InterPro"/>
</dbReference>
<name>A0A178IB83_9BACT</name>
<evidence type="ECO:0000259" key="2">
    <source>
        <dbReference type="PROSITE" id="PS50008"/>
    </source>
</evidence>
<dbReference type="GO" id="GO:0006629">
    <property type="term" value="P:lipid metabolic process"/>
    <property type="evidence" value="ECO:0007669"/>
    <property type="project" value="InterPro"/>
</dbReference>
<dbReference type="InterPro" id="IPR001711">
    <property type="entry name" value="PLipase_C_Pinositol-sp_Y"/>
</dbReference>
<evidence type="ECO:0000256" key="1">
    <source>
        <dbReference type="SAM" id="SignalP"/>
    </source>
</evidence>
<feature type="domain" description="PI-PLC Y-box" evidence="2">
    <location>
        <begin position="860"/>
        <end position="889"/>
    </location>
</feature>
<dbReference type="STRING" id="1184151.AW736_23760"/>
<feature type="signal peptide" evidence="1">
    <location>
        <begin position="1"/>
        <end position="29"/>
    </location>
</feature>
<feature type="chain" id="PRO_5008088583" description="PI-PLC Y-box domain-containing protein" evidence="1">
    <location>
        <begin position="30"/>
        <end position="950"/>
    </location>
</feature>
<accession>A0A178IB83</accession>
<dbReference type="GO" id="GO:0004435">
    <property type="term" value="F:phosphatidylinositol-4,5-bisphosphate phospholipase C activity"/>
    <property type="evidence" value="ECO:0007669"/>
    <property type="project" value="InterPro"/>
</dbReference>
<protein>
    <recommendedName>
        <fullName evidence="2">PI-PLC Y-box domain-containing protein</fullName>
    </recommendedName>
</protein>
<dbReference type="PROSITE" id="PS50008">
    <property type="entry name" value="PIPLC_Y_DOMAIN"/>
    <property type="match status" value="1"/>
</dbReference>
<evidence type="ECO:0000313" key="4">
    <source>
        <dbReference type="Proteomes" id="UP000078486"/>
    </source>
</evidence>
<evidence type="ECO:0000313" key="3">
    <source>
        <dbReference type="EMBL" id="OAM87274.1"/>
    </source>
</evidence>
<organism evidence="3 4">
    <name type="scientific">Termitidicoccus mucosus</name>
    <dbReference type="NCBI Taxonomy" id="1184151"/>
    <lineage>
        <taxon>Bacteria</taxon>
        <taxon>Pseudomonadati</taxon>
        <taxon>Verrucomicrobiota</taxon>
        <taxon>Opitutia</taxon>
        <taxon>Opitutales</taxon>
        <taxon>Opitutaceae</taxon>
        <taxon>Termitidicoccus</taxon>
    </lineage>
</organism>
<dbReference type="EMBL" id="LRRQ01000175">
    <property type="protein sequence ID" value="OAM87274.1"/>
    <property type="molecule type" value="Genomic_DNA"/>
</dbReference>
<proteinExistence type="predicted"/>
<keyword evidence="1" id="KW-0732">Signal</keyword>
<dbReference type="RefSeq" id="WP_068772789.1">
    <property type="nucleotide sequence ID" value="NZ_CP109796.1"/>
</dbReference>
<dbReference type="SUPFAM" id="SSF51445">
    <property type="entry name" value="(Trans)glycosidases"/>
    <property type="match status" value="1"/>
</dbReference>
<gene>
    <name evidence="3" type="ORF">AW736_23760</name>
</gene>
<sequence>MSDATLPLRAFAAFALSVFLPGASLSANATASASAQVTPLSIREAANRGFRDQVAGDGRGGWTDQGPDNDLATLRPGVLTASGVTFDIINPDDNEGRSAIVLGRASQQVASDAGEAARESTDTRTGISESATVKIAAGENGAPPSYRFLYLLHAAANPLKTPGEVLGTLTAHYADGSETRHEIKNKTDIGNWRDPASAENAGIAWESENATASIGLYVSRFRVDEKPLASIEFLQTGGAAWMIVALSASRQPINVGVVPKDFIIEPGPEWAPYHHSLDIEKGGVFDFSSTLHAPAGKFGAIRATPAGHFEFEGRPGERVRFWGVNLCFSAQYLEKEEADLMAERFARSGYNTVRFHHFDGGVVRKGGLSWELDAAQLDKLDYLFAALKKRGIYINIDLYASRGFSAEECASWGFPGGKSRDLFKAILPVNNGAFESWRRFAKNLLTHKNPHTGLTWAEDPALIGICPVNENPLFNHIEGDPKIFALYKEAFEKAGLPGKPGTSNPAFNQFIHELNRQSDARLFAYLRSLGTKALLTGANYTIAQGLAAVRAEYDYVDCHSYWDHPKFPVKSWAAPFAFGQGSSVKARAKMPNRIMPVRIFGRPFVSTEFNFCRPNQYRFEGAVLMPAYASLQDWDALYNFQYAKDDRMAIHGGVDNYFAIATDPVGLIADRTGSLVFQRFDIAPAKHAIAYAVNPDEAFTSLGRLFPGEFSPLGLVARIGSLPDRPSGVLTKFGAAQNLDAVVTGETRQELPPKAYLMGDDLAAGLERDGVIPAGSISADRARYAADTGEIELRADTGTVKAVSPRSELFVLAPGSRLDGACVSVVNGGTRCSISVIALATKADAAPPALADARRILVTHLTNALPQGAKFSHTDYKLLKYWGTGPHLVQRGSATLTLRLSDGDWKAWAVDATGKRIRGIPLTRQAGGPLTLAVSTIDKAGTQLAYELAR</sequence>
<dbReference type="Proteomes" id="UP000078486">
    <property type="component" value="Unassembled WGS sequence"/>
</dbReference>
<reference evidence="3 4" key="1">
    <citation type="submission" date="2016-01" db="EMBL/GenBank/DDBJ databases">
        <title>High potential of lignocellulose degradation of a new Verrucomicrobia species.</title>
        <authorList>
            <person name="Wang Y."/>
            <person name="Shi Y."/>
            <person name="Qiu Z."/>
            <person name="Liu S."/>
            <person name="Yang H."/>
        </authorList>
    </citation>
    <scope>NUCLEOTIDE SEQUENCE [LARGE SCALE GENOMIC DNA]</scope>
    <source>
        <strain evidence="3 4">TSB47</strain>
    </source>
</reference>
<dbReference type="InterPro" id="IPR017853">
    <property type="entry name" value="GH"/>
</dbReference>
<dbReference type="AlphaFoldDB" id="A0A178IB83"/>
<dbReference type="Gene3D" id="3.20.20.80">
    <property type="entry name" value="Glycosidases"/>
    <property type="match status" value="1"/>
</dbReference>
<keyword evidence="4" id="KW-1185">Reference proteome</keyword>
<comment type="caution">
    <text evidence="3">The sequence shown here is derived from an EMBL/GenBank/DDBJ whole genome shotgun (WGS) entry which is preliminary data.</text>
</comment>
<dbReference type="OrthoDB" id="9146353at2"/>